<organism evidence="3 4">
    <name type="scientific">candidate division WOR-3 bacterium</name>
    <dbReference type="NCBI Taxonomy" id="2052148"/>
    <lineage>
        <taxon>Bacteria</taxon>
        <taxon>Bacteria division WOR-3</taxon>
    </lineage>
</organism>
<accession>A0A350H8Z7</accession>
<dbReference type="Pfam" id="PF00571">
    <property type="entry name" value="CBS"/>
    <property type="match status" value="1"/>
</dbReference>
<dbReference type="Proteomes" id="UP000264062">
    <property type="component" value="Unassembled WGS sequence"/>
</dbReference>
<dbReference type="InterPro" id="IPR000644">
    <property type="entry name" value="CBS_dom"/>
</dbReference>
<dbReference type="EMBL" id="DMZY01000074">
    <property type="protein sequence ID" value="HAV92013.1"/>
    <property type="molecule type" value="Genomic_DNA"/>
</dbReference>
<dbReference type="InterPro" id="IPR046342">
    <property type="entry name" value="CBS_dom_sf"/>
</dbReference>
<sequence>MNELMKFMINEESTIFDALSKINKTGRQILFTVNKKNHVTGSLTDGDIRRAILKSIHLESKVKL</sequence>
<protein>
    <submittedName>
        <fullName evidence="3">Nucleotidyltransferase</fullName>
    </submittedName>
</protein>
<evidence type="ECO:0000256" key="1">
    <source>
        <dbReference type="PROSITE-ProRule" id="PRU00703"/>
    </source>
</evidence>
<dbReference type="AlphaFoldDB" id="A0A350H8Z7"/>
<keyword evidence="3" id="KW-0808">Transferase</keyword>
<reference evidence="3 4" key="1">
    <citation type="journal article" date="2018" name="Nat. Biotechnol.">
        <title>A standardized bacterial taxonomy based on genome phylogeny substantially revises the tree of life.</title>
        <authorList>
            <person name="Parks D.H."/>
            <person name="Chuvochina M."/>
            <person name="Waite D.W."/>
            <person name="Rinke C."/>
            <person name="Skarshewski A."/>
            <person name="Chaumeil P.A."/>
            <person name="Hugenholtz P."/>
        </authorList>
    </citation>
    <scope>NUCLEOTIDE SEQUENCE [LARGE SCALE GENOMIC DNA]</scope>
    <source>
        <strain evidence="3">UBA9956</strain>
    </source>
</reference>
<dbReference type="PROSITE" id="PS51371">
    <property type="entry name" value="CBS"/>
    <property type="match status" value="1"/>
</dbReference>
<name>A0A350H8Z7_UNCW3</name>
<comment type="caution">
    <text evidence="3">The sequence shown here is derived from an EMBL/GenBank/DDBJ whole genome shotgun (WGS) entry which is preliminary data.</text>
</comment>
<proteinExistence type="predicted"/>
<gene>
    <name evidence="3" type="ORF">DCW38_02395</name>
</gene>
<feature type="non-terminal residue" evidence="3">
    <location>
        <position position="64"/>
    </location>
</feature>
<evidence type="ECO:0000313" key="4">
    <source>
        <dbReference type="Proteomes" id="UP000264062"/>
    </source>
</evidence>
<feature type="domain" description="CBS" evidence="2">
    <location>
        <begin position="1"/>
        <end position="60"/>
    </location>
</feature>
<keyword evidence="1" id="KW-0129">CBS domain</keyword>
<evidence type="ECO:0000259" key="2">
    <source>
        <dbReference type="PROSITE" id="PS51371"/>
    </source>
</evidence>
<dbReference type="GO" id="GO:0016740">
    <property type="term" value="F:transferase activity"/>
    <property type="evidence" value="ECO:0007669"/>
    <property type="project" value="UniProtKB-KW"/>
</dbReference>
<evidence type="ECO:0000313" key="3">
    <source>
        <dbReference type="EMBL" id="HAV92013.1"/>
    </source>
</evidence>
<dbReference type="SUPFAM" id="SSF54631">
    <property type="entry name" value="CBS-domain pair"/>
    <property type="match status" value="1"/>
</dbReference>
<dbReference type="Gene3D" id="3.10.580.10">
    <property type="entry name" value="CBS-domain"/>
    <property type="match status" value="1"/>
</dbReference>